<dbReference type="EMBL" id="CACVAP010000093">
    <property type="protein sequence ID" value="CAA6820586.1"/>
    <property type="molecule type" value="Genomic_DNA"/>
</dbReference>
<name>A0A6S6TZE5_9BACT</name>
<evidence type="ECO:0000313" key="2">
    <source>
        <dbReference type="EMBL" id="CAA6820586.1"/>
    </source>
</evidence>
<keyword evidence="1" id="KW-0472">Membrane</keyword>
<gene>
    <name evidence="2" type="ORF">HELGO_WM1509</name>
</gene>
<evidence type="ECO:0000256" key="1">
    <source>
        <dbReference type="SAM" id="Phobius"/>
    </source>
</evidence>
<keyword evidence="1" id="KW-1133">Transmembrane helix</keyword>
<feature type="transmembrane region" description="Helical" evidence="1">
    <location>
        <begin position="20"/>
        <end position="40"/>
    </location>
</feature>
<protein>
    <submittedName>
        <fullName evidence="2">Uncharacterized protein</fullName>
    </submittedName>
</protein>
<accession>A0A6S6TZE5</accession>
<sequence>MVLLIKKINIEMKVKTKTGVNVKVILTSILFITIFTTNLFSCAASYQEMYIKNEYYNFTDPDMVNLPRDNPLYKLLGSHAAHDARFEHFSKKKKEANIKAWQGYFKGELSPNRIESLFYKKDSIKKAAKYYKNSSKFPAFGKYINFLHLQNQLAQNIEVNNKEEIIKQGLLLFNKEEDYFIKERYLYLLIRLYHHSQQYHKLLDIYSNNPLLLNPEGVVKEWVEALRAGTYQHLNQSVKANQLYAQIFAHHKTNSHYGYYDFTINNDEEWHALLNSTTDKETKALYHFLRAMKWENEPLYELKSIASLAPDSIWFERLSYMIMQGLQNKRYSIMVHSGKKDKYFKAKVKNYKLQKKHFLNVLSQLKKQTFFTLYSKLYLNVLEYTSLERKELIKLRALANNKQMPFAKLLTYIYGLHQLSSSSDQEQYALYQQLKPLLPKFSATKQKSILRYTALQISTLDEEGTIEKKLNKLFAQSNNYRATILNALNYVDASKFKSYVEEEKRSFFEDKVFKTAMINLERGDVAKILGTLYLQKNDFQQAQFYLRQVPTKNVFTPYNPFNVSINTSNRTPSKQTYSQRKFVETLLRIQRALEQDPTSATDHFLYANALYNKSWFGNFPMSSVLYRSTNLDQEDILPKTADLFHAQKEYELALKYAKDENFKAKITYQLLKIKFNLAISNTENYGSDIWAMPRFNGWNNGTEKVIRLLKESKNFTEGIKDFKANYGHTPYAQEVIEKCITFKYF</sequence>
<reference evidence="2" key="1">
    <citation type="submission" date="2020-01" db="EMBL/GenBank/DDBJ databases">
        <authorList>
            <person name="Meier V. D."/>
            <person name="Meier V D."/>
        </authorList>
    </citation>
    <scope>NUCLEOTIDE SEQUENCE</scope>
    <source>
        <strain evidence="2">HLG_WM_MAG_06</strain>
    </source>
</reference>
<organism evidence="2">
    <name type="scientific">uncultured Sulfurovum sp</name>
    <dbReference type="NCBI Taxonomy" id="269237"/>
    <lineage>
        <taxon>Bacteria</taxon>
        <taxon>Pseudomonadati</taxon>
        <taxon>Campylobacterota</taxon>
        <taxon>Epsilonproteobacteria</taxon>
        <taxon>Campylobacterales</taxon>
        <taxon>Sulfurovaceae</taxon>
        <taxon>Sulfurovum</taxon>
        <taxon>environmental samples</taxon>
    </lineage>
</organism>
<proteinExistence type="predicted"/>
<keyword evidence="1" id="KW-0812">Transmembrane</keyword>
<dbReference type="AlphaFoldDB" id="A0A6S6TZE5"/>